<dbReference type="RefSeq" id="WP_201428598.1">
    <property type="nucleotide sequence ID" value="NZ_JAEQMG010000163.1"/>
</dbReference>
<dbReference type="AlphaFoldDB" id="A0A934WU42"/>
<evidence type="ECO:0000313" key="3">
    <source>
        <dbReference type="Proteomes" id="UP000633365"/>
    </source>
</evidence>
<evidence type="ECO:0000256" key="1">
    <source>
        <dbReference type="SAM" id="Phobius"/>
    </source>
</evidence>
<comment type="caution">
    <text evidence="2">The sequence shown here is derived from an EMBL/GenBank/DDBJ whole genome shotgun (WGS) entry which is preliminary data.</text>
</comment>
<accession>A0A934WU42</accession>
<dbReference type="EMBL" id="JAEQMG010000163">
    <property type="protein sequence ID" value="MBK6089905.1"/>
    <property type="molecule type" value="Genomic_DNA"/>
</dbReference>
<keyword evidence="1" id="KW-0472">Membrane</keyword>
<keyword evidence="1" id="KW-0812">Transmembrane</keyword>
<feature type="transmembrane region" description="Helical" evidence="1">
    <location>
        <begin position="107"/>
        <end position="129"/>
    </location>
</feature>
<keyword evidence="1" id="KW-1133">Transmembrane helix</keyword>
<feature type="transmembrane region" description="Helical" evidence="1">
    <location>
        <begin position="38"/>
        <end position="62"/>
    </location>
</feature>
<reference evidence="2" key="1">
    <citation type="submission" date="2021-01" db="EMBL/GenBank/DDBJ databases">
        <title>Genome public.</title>
        <authorList>
            <person name="Liu C."/>
            <person name="Sun Q."/>
        </authorList>
    </citation>
    <scope>NUCLEOTIDE SEQUENCE</scope>
    <source>
        <strain evidence="2">M6</strain>
    </source>
</reference>
<organism evidence="2 3">
    <name type="scientific">Ruminococcus difficilis</name>
    <dbReference type="NCBI Taxonomy" id="2763069"/>
    <lineage>
        <taxon>Bacteria</taxon>
        <taxon>Bacillati</taxon>
        <taxon>Bacillota</taxon>
        <taxon>Clostridia</taxon>
        <taxon>Eubacteriales</taxon>
        <taxon>Oscillospiraceae</taxon>
        <taxon>Ruminococcus</taxon>
    </lineage>
</organism>
<proteinExistence type="predicted"/>
<dbReference type="Proteomes" id="UP000633365">
    <property type="component" value="Unassembled WGS sequence"/>
</dbReference>
<feature type="transmembrane region" description="Helical" evidence="1">
    <location>
        <begin position="74"/>
        <end position="95"/>
    </location>
</feature>
<gene>
    <name evidence="2" type="ORF">JKK62_14870</name>
</gene>
<sequence>MKKTVFVLKHVFLFFIALLPFLWRALECYFLGLDPQSGFMQTVAVAISLICYFNIVPILYIGKAALICFLSDDVKHCIILSVTLAVSSVLSQIVFPPEVNESVGADGTIVVLVFLALVRGAFLAGFVFLKYHMTKSKSRYSA</sequence>
<name>A0A934WU42_9FIRM</name>
<protein>
    <submittedName>
        <fullName evidence="2">Uncharacterized protein</fullName>
    </submittedName>
</protein>
<feature type="transmembrane region" description="Helical" evidence="1">
    <location>
        <begin position="7"/>
        <end position="26"/>
    </location>
</feature>
<keyword evidence="3" id="KW-1185">Reference proteome</keyword>
<evidence type="ECO:0000313" key="2">
    <source>
        <dbReference type="EMBL" id="MBK6089905.1"/>
    </source>
</evidence>